<sequence length="354" mass="38116">MHFALATTAALGFPNPNTTQLVTIQEKADGTLPSAPPLPQFNPASVPVFQVIAFNEEFEVAFFQSLIHNITHDVEGFRLESRQDKRELLDVLESQEELHAIAALKTLENFNAFAPPPCQYRFPTTNIADAISLAETFTTLVLGTLQDASQALAKNGDDGAVRSVASIIGQEGQQSGFYRTLLSQKPSEKPFLTTSVATFAFSAMQQFIVPNSCPFPLSDIPLPIFPALAVQTGSGGSDVEPRDQDITFTADLSGIAAAQQFVNGTGAGLFITYFTGQNIVSVPVTNVSWKGNVVTLDAEFPFTANVMSGLTLTTTDTFSDTQDAVPNFTMAAPGLVQVNDWCTSNQYPIQIVIH</sequence>
<dbReference type="Proteomes" id="UP001285441">
    <property type="component" value="Unassembled WGS sequence"/>
</dbReference>
<proteinExistence type="predicted"/>
<keyword evidence="2" id="KW-1185">Reference proteome</keyword>
<organism evidence="1 2">
    <name type="scientific">Podospora didyma</name>
    <dbReference type="NCBI Taxonomy" id="330526"/>
    <lineage>
        <taxon>Eukaryota</taxon>
        <taxon>Fungi</taxon>
        <taxon>Dikarya</taxon>
        <taxon>Ascomycota</taxon>
        <taxon>Pezizomycotina</taxon>
        <taxon>Sordariomycetes</taxon>
        <taxon>Sordariomycetidae</taxon>
        <taxon>Sordariales</taxon>
        <taxon>Podosporaceae</taxon>
        <taxon>Podospora</taxon>
    </lineage>
</organism>
<dbReference type="EMBL" id="JAULSW010000008">
    <property type="protein sequence ID" value="KAK3372724.1"/>
    <property type="molecule type" value="Genomic_DNA"/>
</dbReference>
<evidence type="ECO:0000313" key="1">
    <source>
        <dbReference type="EMBL" id="KAK3372724.1"/>
    </source>
</evidence>
<evidence type="ECO:0008006" key="3">
    <source>
        <dbReference type="Google" id="ProtNLM"/>
    </source>
</evidence>
<name>A0AAE0KA80_9PEZI</name>
<reference evidence="1" key="2">
    <citation type="submission" date="2023-06" db="EMBL/GenBank/DDBJ databases">
        <authorList>
            <consortium name="Lawrence Berkeley National Laboratory"/>
            <person name="Haridas S."/>
            <person name="Hensen N."/>
            <person name="Bonometti L."/>
            <person name="Westerberg I."/>
            <person name="Brannstrom I.O."/>
            <person name="Guillou S."/>
            <person name="Cros-Aarteil S."/>
            <person name="Calhoun S."/>
            <person name="Kuo A."/>
            <person name="Mondo S."/>
            <person name="Pangilinan J."/>
            <person name="Riley R."/>
            <person name="LaButti K."/>
            <person name="Andreopoulos B."/>
            <person name="Lipzen A."/>
            <person name="Chen C."/>
            <person name="Yanf M."/>
            <person name="Daum C."/>
            <person name="Ng V."/>
            <person name="Clum A."/>
            <person name="Steindorff A."/>
            <person name="Ohm R."/>
            <person name="Martin F."/>
            <person name="Silar P."/>
            <person name="Natvig D."/>
            <person name="Lalanne C."/>
            <person name="Gautier V."/>
            <person name="Ament-velasquez S.L."/>
            <person name="Kruys A."/>
            <person name="Hutchinson M.I."/>
            <person name="Powell A.J."/>
            <person name="Barry K."/>
            <person name="Miller A.N."/>
            <person name="Grigoriev I.V."/>
            <person name="Debuchy R."/>
            <person name="Gladieux P."/>
            <person name="Thoren M.H."/>
            <person name="Johannesson H."/>
        </authorList>
    </citation>
    <scope>NUCLEOTIDE SEQUENCE</scope>
    <source>
        <strain evidence="1">CBS 232.78</strain>
    </source>
</reference>
<dbReference type="AlphaFoldDB" id="A0AAE0KA80"/>
<protein>
    <recommendedName>
        <fullName evidence="3">Sexual development protein</fullName>
    </recommendedName>
</protein>
<reference evidence="1" key="1">
    <citation type="journal article" date="2023" name="Mol. Phylogenet. Evol.">
        <title>Genome-scale phylogeny and comparative genomics of the fungal order Sordariales.</title>
        <authorList>
            <person name="Hensen N."/>
            <person name="Bonometti L."/>
            <person name="Westerberg I."/>
            <person name="Brannstrom I.O."/>
            <person name="Guillou S."/>
            <person name="Cros-Aarteil S."/>
            <person name="Calhoun S."/>
            <person name="Haridas S."/>
            <person name="Kuo A."/>
            <person name="Mondo S."/>
            <person name="Pangilinan J."/>
            <person name="Riley R."/>
            <person name="LaButti K."/>
            <person name="Andreopoulos B."/>
            <person name="Lipzen A."/>
            <person name="Chen C."/>
            <person name="Yan M."/>
            <person name="Daum C."/>
            <person name="Ng V."/>
            <person name="Clum A."/>
            <person name="Steindorff A."/>
            <person name="Ohm R.A."/>
            <person name="Martin F."/>
            <person name="Silar P."/>
            <person name="Natvig D.O."/>
            <person name="Lalanne C."/>
            <person name="Gautier V."/>
            <person name="Ament-Velasquez S.L."/>
            <person name="Kruys A."/>
            <person name="Hutchinson M.I."/>
            <person name="Powell A.J."/>
            <person name="Barry K."/>
            <person name="Miller A.N."/>
            <person name="Grigoriev I.V."/>
            <person name="Debuchy R."/>
            <person name="Gladieux P."/>
            <person name="Hiltunen Thoren M."/>
            <person name="Johannesson H."/>
        </authorList>
    </citation>
    <scope>NUCLEOTIDE SEQUENCE</scope>
    <source>
        <strain evidence="1">CBS 232.78</strain>
    </source>
</reference>
<gene>
    <name evidence="1" type="ORF">B0H63DRAFT_503733</name>
</gene>
<dbReference type="Pfam" id="PF13668">
    <property type="entry name" value="Ferritin_2"/>
    <property type="match status" value="1"/>
</dbReference>
<accession>A0AAE0KA80</accession>
<evidence type="ECO:0000313" key="2">
    <source>
        <dbReference type="Proteomes" id="UP001285441"/>
    </source>
</evidence>
<comment type="caution">
    <text evidence="1">The sequence shown here is derived from an EMBL/GenBank/DDBJ whole genome shotgun (WGS) entry which is preliminary data.</text>
</comment>